<name>J3LPT6_ORYBR</name>
<feature type="region of interest" description="Disordered" evidence="1">
    <location>
        <begin position="81"/>
        <end position="104"/>
    </location>
</feature>
<dbReference type="HOGENOM" id="CLU_2254282_0_0_1"/>
<dbReference type="EnsemblPlants" id="OB03G30620.1">
    <property type="protein sequence ID" value="OB03G30620.1"/>
    <property type="gene ID" value="OB03G30620"/>
</dbReference>
<dbReference type="AlphaFoldDB" id="J3LPT6"/>
<protein>
    <submittedName>
        <fullName evidence="2">Uncharacterized protein</fullName>
    </submittedName>
</protein>
<evidence type="ECO:0000256" key="1">
    <source>
        <dbReference type="SAM" id="MobiDB-lite"/>
    </source>
</evidence>
<proteinExistence type="predicted"/>
<feature type="compositionally biased region" description="Low complexity" evidence="1">
    <location>
        <begin position="87"/>
        <end position="104"/>
    </location>
</feature>
<dbReference type="Gramene" id="OB03G30620.1">
    <property type="protein sequence ID" value="OB03G30620.1"/>
    <property type="gene ID" value="OB03G30620"/>
</dbReference>
<sequence>MASQENLHVLHTRLADARDARPVKKACGFLRWRSLSCTSVVVLSGEPAAAKAKVLTIIVFDNSTIRSDFAHISTVDIKLSRTRRSRSSSASSSAASAAAAPTPK</sequence>
<dbReference type="Proteomes" id="UP000006038">
    <property type="component" value="Chromosome 3"/>
</dbReference>
<evidence type="ECO:0000313" key="3">
    <source>
        <dbReference type="Proteomes" id="UP000006038"/>
    </source>
</evidence>
<reference evidence="2" key="1">
    <citation type="journal article" date="2013" name="Nat. Commun.">
        <title>Whole-genome sequencing of Oryza brachyantha reveals mechanisms underlying Oryza genome evolution.</title>
        <authorList>
            <person name="Chen J."/>
            <person name="Huang Q."/>
            <person name="Gao D."/>
            <person name="Wang J."/>
            <person name="Lang Y."/>
            <person name="Liu T."/>
            <person name="Li B."/>
            <person name="Bai Z."/>
            <person name="Luis Goicoechea J."/>
            <person name="Liang C."/>
            <person name="Chen C."/>
            <person name="Zhang W."/>
            <person name="Sun S."/>
            <person name="Liao Y."/>
            <person name="Zhang X."/>
            <person name="Yang L."/>
            <person name="Song C."/>
            <person name="Wang M."/>
            <person name="Shi J."/>
            <person name="Liu G."/>
            <person name="Liu J."/>
            <person name="Zhou H."/>
            <person name="Zhou W."/>
            <person name="Yu Q."/>
            <person name="An N."/>
            <person name="Chen Y."/>
            <person name="Cai Q."/>
            <person name="Wang B."/>
            <person name="Liu B."/>
            <person name="Min J."/>
            <person name="Huang Y."/>
            <person name="Wu H."/>
            <person name="Li Z."/>
            <person name="Zhang Y."/>
            <person name="Yin Y."/>
            <person name="Song W."/>
            <person name="Jiang J."/>
            <person name="Jackson S.A."/>
            <person name="Wing R.A."/>
            <person name="Wang J."/>
            <person name="Chen M."/>
        </authorList>
    </citation>
    <scope>NUCLEOTIDE SEQUENCE [LARGE SCALE GENOMIC DNA]</scope>
    <source>
        <strain evidence="2">cv. IRGC 101232</strain>
    </source>
</reference>
<reference evidence="2" key="2">
    <citation type="submission" date="2013-04" db="UniProtKB">
        <authorList>
            <consortium name="EnsemblPlants"/>
        </authorList>
    </citation>
    <scope>IDENTIFICATION</scope>
</reference>
<accession>J3LPT6</accession>
<keyword evidence="3" id="KW-1185">Reference proteome</keyword>
<organism evidence="2">
    <name type="scientific">Oryza brachyantha</name>
    <name type="common">malo sina</name>
    <dbReference type="NCBI Taxonomy" id="4533"/>
    <lineage>
        <taxon>Eukaryota</taxon>
        <taxon>Viridiplantae</taxon>
        <taxon>Streptophyta</taxon>
        <taxon>Embryophyta</taxon>
        <taxon>Tracheophyta</taxon>
        <taxon>Spermatophyta</taxon>
        <taxon>Magnoliopsida</taxon>
        <taxon>Liliopsida</taxon>
        <taxon>Poales</taxon>
        <taxon>Poaceae</taxon>
        <taxon>BOP clade</taxon>
        <taxon>Oryzoideae</taxon>
        <taxon>Oryzeae</taxon>
        <taxon>Oryzinae</taxon>
        <taxon>Oryza</taxon>
    </lineage>
</organism>
<evidence type="ECO:0000313" key="2">
    <source>
        <dbReference type="EnsemblPlants" id="OB03G30620.1"/>
    </source>
</evidence>